<dbReference type="PANTHER" id="PTHR45648:SF22">
    <property type="entry name" value="GDSL LIPASE_ACYLHYDROLASE FAMILY PROTEIN (AFU_ORTHOLOGUE AFUA_4G14700)"/>
    <property type="match status" value="1"/>
</dbReference>
<dbReference type="CDD" id="cd01846">
    <property type="entry name" value="fatty_acyltransferase_like"/>
    <property type="match status" value="1"/>
</dbReference>
<evidence type="ECO:0000256" key="1">
    <source>
        <dbReference type="ARBA" id="ARBA00022801"/>
    </source>
</evidence>
<evidence type="ECO:0000313" key="3">
    <source>
        <dbReference type="Proteomes" id="UP000248961"/>
    </source>
</evidence>
<evidence type="ECO:0008006" key="4">
    <source>
        <dbReference type="Google" id="ProtNLM"/>
    </source>
</evidence>
<sequence length="284" mass="31996">MPVSELLGSNVSYLFTFGDSYTTTSFNVSSMQPSPSHPMGNPSLGLGTAADGINWVGYLATSFNHTLTLSYNLAVYGATIDNTVIPNEPGDLVYQVSYQFRQHYCVTSRTATETSAPPTTPAWTTDAALFAIWIGINDVQFSYLSPDPILQITAALDTYAHLLQELYDCGARHFLVLNVPPITRTPQMLTYDEKRRARHLTTVKAFNLQLVEMVTRWRQANPDTTMVIYDVFASMSDVLDDPMGYGFRDERCMGKGCVWWDNYHPRSHFHRILAEDLERVVRLN</sequence>
<dbReference type="PANTHER" id="PTHR45648">
    <property type="entry name" value="GDSL LIPASE/ACYLHYDROLASE FAMILY PROTEIN (AFU_ORTHOLOGUE AFUA_4G14700)"/>
    <property type="match status" value="1"/>
</dbReference>
<organism evidence="2 3">
    <name type="scientific">Aspergillus homomorphus (strain CBS 101889)</name>
    <dbReference type="NCBI Taxonomy" id="1450537"/>
    <lineage>
        <taxon>Eukaryota</taxon>
        <taxon>Fungi</taxon>
        <taxon>Dikarya</taxon>
        <taxon>Ascomycota</taxon>
        <taxon>Pezizomycotina</taxon>
        <taxon>Eurotiomycetes</taxon>
        <taxon>Eurotiomycetidae</taxon>
        <taxon>Eurotiales</taxon>
        <taxon>Aspergillaceae</taxon>
        <taxon>Aspergillus</taxon>
        <taxon>Aspergillus subgen. Circumdati</taxon>
    </lineage>
</organism>
<dbReference type="GeneID" id="37203535"/>
<dbReference type="SUPFAM" id="SSF52266">
    <property type="entry name" value="SGNH hydrolase"/>
    <property type="match status" value="1"/>
</dbReference>
<evidence type="ECO:0000313" key="2">
    <source>
        <dbReference type="EMBL" id="RAL15800.1"/>
    </source>
</evidence>
<proteinExistence type="predicted"/>
<name>A0A395I6L7_ASPHC</name>
<gene>
    <name evidence="2" type="ORF">BO97DRAFT_458735</name>
</gene>
<keyword evidence="1" id="KW-0378">Hydrolase</keyword>
<dbReference type="Pfam" id="PF00657">
    <property type="entry name" value="Lipase_GDSL"/>
    <property type="match status" value="1"/>
</dbReference>
<reference evidence="2 3" key="1">
    <citation type="submission" date="2018-02" db="EMBL/GenBank/DDBJ databases">
        <title>The genomes of Aspergillus section Nigri reveals drivers in fungal speciation.</title>
        <authorList>
            <consortium name="DOE Joint Genome Institute"/>
            <person name="Vesth T.C."/>
            <person name="Nybo J."/>
            <person name="Theobald S."/>
            <person name="Brandl J."/>
            <person name="Frisvad J.C."/>
            <person name="Nielsen K.F."/>
            <person name="Lyhne E.K."/>
            <person name="Kogle M.E."/>
            <person name="Kuo A."/>
            <person name="Riley R."/>
            <person name="Clum A."/>
            <person name="Nolan M."/>
            <person name="Lipzen A."/>
            <person name="Salamov A."/>
            <person name="Henrissat B."/>
            <person name="Wiebenga A."/>
            <person name="De vries R.P."/>
            <person name="Grigoriev I.V."/>
            <person name="Mortensen U.H."/>
            <person name="Andersen M.R."/>
            <person name="Baker S.E."/>
        </authorList>
    </citation>
    <scope>NUCLEOTIDE SEQUENCE [LARGE SCALE GENOMIC DNA]</scope>
    <source>
        <strain evidence="2 3">CBS 101889</strain>
    </source>
</reference>
<dbReference type="Gene3D" id="3.40.50.1110">
    <property type="entry name" value="SGNH hydrolase"/>
    <property type="match status" value="1"/>
</dbReference>
<dbReference type="InterPro" id="IPR051058">
    <property type="entry name" value="GDSL_Est/Lipase"/>
</dbReference>
<dbReference type="EMBL" id="KZ824270">
    <property type="protein sequence ID" value="RAL15800.1"/>
    <property type="molecule type" value="Genomic_DNA"/>
</dbReference>
<dbReference type="InterPro" id="IPR001087">
    <property type="entry name" value="GDSL"/>
</dbReference>
<dbReference type="AlphaFoldDB" id="A0A395I6L7"/>
<dbReference type="STRING" id="1450537.A0A395I6L7"/>
<accession>A0A395I6L7</accession>
<dbReference type="Proteomes" id="UP000248961">
    <property type="component" value="Unassembled WGS sequence"/>
</dbReference>
<keyword evidence="3" id="KW-1185">Reference proteome</keyword>
<dbReference type="RefSeq" id="XP_025554954.1">
    <property type="nucleotide sequence ID" value="XM_025699246.1"/>
</dbReference>
<dbReference type="InterPro" id="IPR036514">
    <property type="entry name" value="SGNH_hydro_sf"/>
</dbReference>
<dbReference type="OrthoDB" id="1600564at2759"/>
<dbReference type="VEuPathDB" id="FungiDB:BO97DRAFT_458735"/>
<dbReference type="GO" id="GO:0016788">
    <property type="term" value="F:hydrolase activity, acting on ester bonds"/>
    <property type="evidence" value="ECO:0007669"/>
    <property type="project" value="InterPro"/>
</dbReference>
<protein>
    <recommendedName>
        <fullName evidence="4">Carbohydrate esterase family 16 protein</fullName>
    </recommendedName>
</protein>